<gene>
    <name evidence="2" type="ORF">NIES4072_57080</name>
</gene>
<proteinExistence type="predicted"/>
<comment type="caution">
    <text evidence="2">The sequence shown here is derived from an EMBL/GenBank/DDBJ whole genome shotgun (WGS) entry which is preliminary data.</text>
</comment>
<accession>A0A2R5FTB4</accession>
<evidence type="ECO:0000259" key="1">
    <source>
        <dbReference type="Pfam" id="PF09995"/>
    </source>
</evidence>
<dbReference type="AlphaFoldDB" id="A0A2R5FTB4"/>
<dbReference type="PANTHER" id="PTHR36124">
    <property type="match status" value="1"/>
</dbReference>
<dbReference type="RefSeq" id="WP_109011814.1">
    <property type="nucleotide sequence ID" value="NZ_BDUD01000001.1"/>
</dbReference>
<dbReference type="OrthoDB" id="9812943at2"/>
<evidence type="ECO:0000313" key="3">
    <source>
        <dbReference type="Proteomes" id="UP000245124"/>
    </source>
</evidence>
<protein>
    <recommendedName>
        <fullName evidence="1">ER-bound oxygenase mpaB/mpaB'/Rubber oxygenase catalytic domain-containing protein</fullName>
    </recommendedName>
</protein>
<sequence>MLLNRYKNFQLVQQLDPVQDHCRIYNLMNGYEFPWDMTRSLEVALMRTYCVPSISKLLNQTGEFTHCPQKRYDDTAIIVGEMIKWGYDSDRGKEALQRMNALHGRFKIDNSDFLYVLSTFIFEPIRWNVRFGWRLMCEQEKLASFYFWREVGKQMQIQNIPETYEELERYNLDYERQNFRYSDTNRRVGEATRDLFLSWFPSWMRSSIKPGIYALLDETMLDAFGFPYPSPLLRSVMVNLLKIRAKLIRLFPPRNHPNFYIDSPIPSYPTGYEIANVGPTENFKQQSSDNASI</sequence>
<dbReference type="Proteomes" id="UP000245124">
    <property type="component" value="Unassembled WGS sequence"/>
</dbReference>
<dbReference type="PANTHER" id="PTHR36124:SF1">
    <property type="entry name" value="ER-BOUND OXYGENASE MPAB_MPAB'_RUBBER OXYGENASE CATALYTIC DOMAIN-CONTAINING PROTEIN"/>
    <property type="match status" value="1"/>
</dbReference>
<feature type="domain" description="ER-bound oxygenase mpaB/mpaB'/Rubber oxygenase catalytic" evidence="1">
    <location>
        <begin position="51"/>
        <end position="231"/>
    </location>
</feature>
<dbReference type="InterPro" id="IPR018713">
    <property type="entry name" value="MPAB/Lcp_cat_dom"/>
</dbReference>
<name>A0A2R5FTB4_NOSCO</name>
<reference evidence="2 3" key="1">
    <citation type="submission" date="2017-06" db="EMBL/GenBank/DDBJ databases">
        <title>Genome sequencing of cyanobaciteial culture collection at National Institute for Environmental Studies (NIES).</title>
        <authorList>
            <person name="Hirose Y."/>
            <person name="Shimura Y."/>
            <person name="Fujisawa T."/>
            <person name="Nakamura Y."/>
            <person name="Kawachi M."/>
        </authorList>
    </citation>
    <scope>NUCLEOTIDE SEQUENCE [LARGE SCALE GENOMIC DNA]</scope>
    <source>
        <strain evidence="2 3">NIES-4072</strain>
    </source>
</reference>
<dbReference type="Pfam" id="PF09995">
    <property type="entry name" value="MPAB_Lcp_cat"/>
    <property type="match status" value="1"/>
</dbReference>
<evidence type="ECO:0000313" key="2">
    <source>
        <dbReference type="EMBL" id="GBG22002.1"/>
    </source>
</evidence>
<keyword evidence="3" id="KW-1185">Reference proteome</keyword>
<dbReference type="GO" id="GO:0016491">
    <property type="term" value="F:oxidoreductase activity"/>
    <property type="evidence" value="ECO:0007669"/>
    <property type="project" value="InterPro"/>
</dbReference>
<dbReference type="InterPro" id="IPR046366">
    <property type="entry name" value="MPAB"/>
</dbReference>
<organism evidence="2 3">
    <name type="scientific">Nostoc commune NIES-4072</name>
    <dbReference type="NCBI Taxonomy" id="2005467"/>
    <lineage>
        <taxon>Bacteria</taxon>
        <taxon>Bacillati</taxon>
        <taxon>Cyanobacteriota</taxon>
        <taxon>Cyanophyceae</taxon>
        <taxon>Nostocales</taxon>
        <taxon>Nostocaceae</taxon>
        <taxon>Nostoc</taxon>
    </lineage>
</organism>
<dbReference type="EMBL" id="BDUD01000001">
    <property type="protein sequence ID" value="GBG22002.1"/>
    <property type="molecule type" value="Genomic_DNA"/>
</dbReference>